<keyword evidence="5" id="KW-0812">Transmembrane</keyword>
<dbReference type="PANTHER" id="PTHR34597">
    <property type="entry name" value="SLR1661 PROTEIN"/>
    <property type="match status" value="1"/>
</dbReference>
<keyword evidence="13" id="KW-1185">Reference proteome</keyword>
<comment type="subcellular location">
    <subcellularLocation>
        <location evidence="1">Cell outer membrane</location>
    </subcellularLocation>
</comment>
<evidence type="ECO:0000256" key="9">
    <source>
        <dbReference type="SAM" id="MobiDB-lite"/>
    </source>
</evidence>
<feature type="signal peptide" evidence="10">
    <location>
        <begin position="1"/>
        <end position="33"/>
    </location>
</feature>
<keyword evidence="10" id="KW-0732">Signal</keyword>
<dbReference type="InterPro" id="IPR005565">
    <property type="entry name" value="Hemolysn_activator_HlyB_C"/>
</dbReference>
<evidence type="ECO:0000256" key="7">
    <source>
        <dbReference type="ARBA" id="ARBA00023136"/>
    </source>
</evidence>
<keyword evidence="4" id="KW-1134">Transmembrane beta strand</keyword>
<dbReference type="PROSITE" id="PS51779">
    <property type="entry name" value="POTRA"/>
    <property type="match status" value="1"/>
</dbReference>
<dbReference type="RefSeq" id="WP_327597617.1">
    <property type="nucleotide sequence ID" value="NZ_JAYXHS010000001.1"/>
</dbReference>
<feature type="region of interest" description="Disordered" evidence="9">
    <location>
        <begin position="58"/>
        <end position="90"/>
    </location>
</feature>
<dbReference type="PROSITE" id="PS51257">
    <property type="entry name" value="PROKAR_LIPOPROTEIN"/>
    <property type="match status" value="1"/>
</dbReference>
<feature type="compositionally biased region" description="Basic and acidic residues" evidence="9">
    <location>
        <begin position="58"/>
        <end position="70"/>
    </location>
</feature>
<dbReference type="Pfam" id="PF03865">
    <property type="entry name" value="ShlB"/>
    <property type="match status" value="1"/>
</dbReference>
<dbReference type="Gene3D" id="3.10.20.310">
    <property type="entry name" value="membrane protein fhac"/>
    <property type="match status" value="1"/>
</dbReference>
<organism evidence="12 13">
    <name type="scientific">Uliginosibacterium silvisoli</name>
    <dbReference type="NCBI Taxonomy" id="3114758"/>
    <lineage>
        <taxon>Bacteria</taxon>
        <taxon>Pseudomonadati</taxon>
        <taxon>Pseudomonadota</taxon>
        <taxon>Betaproteobacteria</taxon>
        <taxon>Rhodocyclales</taxon>
        <taxon>Zoogloeaceae</taxon>
        <taxon>Uliginosibacterium</taxon>
    </lineage>
</organism>
<evidence type="ECO:0000256" key="1">
    <source>
        <dbReference type="ARBA" id="ARBA00004442"/>
    </source>
</evidence>
<evidence type="ECO:0000256" key="5">
    <source>
        <dbReference type="ARBA" id="ARBA00022692"/>
    </source>
</evidence>
<accession>A0ABU6K0N8</accession>
<dbReference type="Gene3D" id="2.40.160.50">
    <property type="entry name" value="membrane protein fhac: a member of the omp85/tpsb transporter family"/>
    <property type="match status" value="1"/>
</dbReference>
<evidence type="ECO:0000313" key="13">
    <source>
        <dbReference type="Proteomes" id="UP001331561"/>
    </source>
</evidence>
<dbReference type="InterPro" id="IPR027282">
    <property type="entry name" value="TPS"/>
</dbReference>
<proteinExistence type="inferred from homology"/>
<dbReference type="InterPro" id="IPR051544">
    <property type="entry name" value="TPS_OM_transporter"/>
</dbReference>
<evidence type="ECO:0000256" key="4">
    <source>
        <dbReference type="ARBA" id="ARBA00022452"/>
    </source>
</evidence>
<keyword evidence="3" id="KW-0813">Transport</keyword>
<dbReference type="InterPro" id="IPR034746">
    <property type="entry name" value="POTRA"/>
</dbReference>
<evidence type="ECO:0000256" key="10">
    <source>
        <dbReference type="SAM" id="SignalP"/>
    </source>
</evidence>
<evidence type="ECO:0000313" key="12">
    <source>
        <dbReference type="EMBL" id="MEC5384645.1"/>
    </source>
</evidence>
<dbReference type="EMBL" id="JAYXHS010000001">
    <property type="protein sequence ID" value="MEC5384645.1"/>
    <property type="molecule type" value="Genomic_DNA"/>
</dbReference>
<name>A0ABU6K0N8_9RHOO</name>
<evidence type="ECO:0000259" key="11">
    <source>
        <dbReference type="PROSITE" id="PS51779"/>
    </source>
</evidence>
<sequence length="589" mass="63752">MSPLRSISTPRKTQLASSLVAALAVLACASAAAQTTPAIPANAGGAADAAARLQREELERQRQQMERDQRALPAPRGSESTTPVPKQSDTDTVCRDIKEIVISGGTHLSESKRKELAAPYLKRCLFVRDIEKLVSDITTYYIRQGYVTTRAYIPKQDLSKGRLEILVVEGTVEKVSVQDGDKRSVSIGNVLPGLNGEILNIRDLEQGLDQINRLQSNNATFDIVPGEQAGGSTVLVKNTPASPFHASLSVDNEGSKATGKTQVGISASVDDVFGFNDFLSASYRQSVPEHDDSQLSRTESVAYILPLGYNTLSLAFSKSRYVTQITTASGYELQSSGRSTISSARFDRVIYRSSSERASLAGTLSTKSTRNYLDDQLLDVSSRNLTLFDADFNYTATVLGSLVSIDLGLSQGLKELDALEDPDYLPREAPRAQFLKYKYGASIALPFRVGNYDASFSSTLVGQQSRNALYGSEQILVGSIYTVRGFVDTNLSGDNGFYLRNDLGVRLPVSWAGNSSLSLRPYVGVDFGRTSMRYAGTDAPAGNLSGVAVGVSLNGRYGSFDIFTARPLSKPDFMPRESSSTFARLSLFI</sequence>
<protein>
    <submittedName>
        <fullName evidence="12">ShlB/FhaC/HecB family hemolysin secretion/activation protein</fullName>
    </submittedName>
</protein>
<dbReference type="Pfam" id="PF08479">
    <property type="entry name" value="POTRA_2"/>
    <property type="match status" value="1"/>
</dbReference>
<comment type="caution">
    <text evidence="12">The sequence shown here is derived from an EMBL/GenBank/DDBJ whole genome shotgun (WGS) entry which is preliminary data.</text>
</comment>
<dbReference type="InterPro" id="IPR013686">
    <property type="entry name" value="Polypept-transport_assoc_ShlB"/>
</dbReference>
<reference evidence="12 13" key="1">
    <citation type="submission" date="2024-01" db="EMBL/GenBank/DDBJ databases">
        <title>Uliginosibacterium soil sp. nov.</title>
        <authorList>
            <person name="Lv Y."/>
        </authorList>
    </citation>
    <scope>NUCLEOTIDE SEQUENCE [LARGE SCALE GENOMIC DNA]</scope>
    <source>
        <strain evidence="12 13">H3</strain>
    </source>
</reference>
<keyword evidence="8" id="KW-0998">Cell outer membrane</keyword>
<dbReference type="InterPro" id="IPR035251">
    <property type="entry name" value="ShlB_POTRA"/>
</dbReference>
<dbReference type="Pfam" id="PF17287">
    <property type="entry name" value="POTRA_3"/>
    <property type="match status" value="1"/>
</dbReference>
<evidence type="ECO:0000256" key="3">
    <source>
        <dbReference type="ARBA" id="ARBA00022448"/>
    </source>
</evidence>
<gene>
    <name evidence="12" type="ORF">VVD49_02865</name>
</gene>
<comment type="similarity">
    <text evidence="2">Belongs to the TPS (TC 1.B.20) family.</text>
</comment>
<feature type="compositionally biased region" description="Polar residues" evidence="9">
    <location>
        <begin position="78"/>
        <end position="87"/>
    </location>
</feature>
<feature type="chain" id="PRO_5046747785" evidence="10">
    <location>
        <begin position="34"/>
        <end position="589"/>
    </location>
</feature>
<evidence type="ECO:0000256" key="8">
    <source>
        <dbReference type="ARBA" id="ARBA00023237"/>
    </source>
</evidence>
<evidence type="ECO:0000256" key="2">
    <source>
        <dbReference type="ARBA" id="ARBA00009055"/>
    </source>
</evidence>
<keyword evidence="6" id="KW-0653">Protein transport</keyword>
<dbReference type="Proteomes" id="UP001331561">
    <property type="component" value="Unassembled WGS sequence"/>
</dbReference>
<dbReference type="PIRSF" id="PIRSF029745">
    <property type="entry name" value="FhaC"/>
    <property type="match status" value="1"/>
</dbReference>
<keyword evidence="7" id="KW-0472">Membrane</keyword>
<feature type="domain" description="POTRA" evidence="11">
    <location>
        <begin position="95"/>
        <end position="170"/>
    </location>
</feature>
<evidence type="ECO:0000256" key="6">
    <source>
        <dbReference type="ARBA" id="ARBA00022927"/>
    </source>
</evidence>
<dbReference type="PANTHER" id="PTHR34597:SF3">
    <property type="entry name" value="OUTER MEMBRANE TRANSPORTER CDIB"/>
    <property type="match status" value="1"/>
</dbReference>